<dbReference type="Pfam" id="PF17803">
    <property type="entry name" value="Cadherin_4"/>
    <property type="match status" value="1"/>
</dbReference>
<dbReference type="Gene3D" id="2.60.40.10">
    <property type="entry name" value="Immunoglobulins"/>
    <property type="match status" value="2"/>
</dbReference>
<keyword evidence="3" id="KW-1185">Reference proteome</keyword>
<dbReference type="InterPro" id="IPR040853">
    <property type="entry name" value="RapA2_cadherin-like"/>
</dbReference>
<evidence type="ECO:0000313" key="3">
    <source>
        <dbReference type="Proteomes" id="UP001387293"/>
    </source>
</evidence>
<accession>A0ABU8L004</accession>
<dbReference type="Proteomes" id="UP001387293">
    <property type="component" value="Unassembled WGS sequence"/>
</dbReference>
<dbReference type="InterPro" id="IPR010221">
    <property type="entry name" value="VCBS_dom"/>
</dbReference>
<dbReference type="RefSeq" id="WP_337107388.1">
    <property type="nucleotide sequence ID" value="NZ_JAPYKS010000012.1"/>
</dbReference>
<dbReference type="EMBL" id="JAPYKS010000012">
    <property type="protein sequence ID" value="MEI9410665.1"/>
    <property type="molecule type" value="Genomic_DNA"/>
</dbReference>
<reference evidence="2 3" key="1">
    <citation type="submission" date="2022-12" db="EMBL/GenBank/DDBJ databases">
        <authorList>
            <person name="Muema E."/>
        </authorList>
    </citation>
    <scope>NUCLEOTIDE SEQUENCE [LARGE SCALE GENOMIC DNA]</scope>
    <source>
        <strain evidence="3">1326</strain>
    </source>
</reference>
<name>A0ABU8L004_9HYPH</name>
<evidence type="ECO:0000313" key="2">
    <source>
        <dbReference type="EMBL" id="MEI9410665.1"/>
    </source>
</evidence>
<dbReference type="PANTHER" id="PTHR14139:SF2">
    <property type="entry name" value="CALSYNTENIN-1"/>
    <property type="match status" value="1"/>
</dbReference>
<dbReference type="PANTHER" id="PTHR14139">
    <property type="entry name" value="CALSYNTENIN"/>
    <property type="match status" value="1"/>
</dbReference>
<dbReference type="InterPro" id="IPR013783">
    <property type="entry name" value="Ig-like_fold"/>
</dbReference>
<protein>
    <submittedName>
        <fullName evidence="2">VCBS domain-containing protein</fullName>
    </submittedName>
</protein>
<comment type="caution">
    <text evidence="2">The sequence shown here is derived from an EMBL/GenBank/DDBJ whole genome shotgun (WGS) entry which is preliminary data.</text>
</comment>
<proteinExistence type="predicted"/>
<sequence>MATQVTGAGGTTTSFSNTPQAKDDTFLYSEDATGVLVLNVLANDLGGAAKQLYSIDNADSPTTATKIYAPADLLTRDVTYSTDSAGAVGTTDTSLLGAKIWIASDGTIHYDTTNIDGLLQALSAGQVLVDKVTYAIQLGNGTLSWATASVQFTGTNDKPDIHLVTTDSAAASLTETNAALMKSGTLTVNDADVSDTVTASVASVSLAGTTGGLNSAAVLGMLTVSPASLTANPGETNNLGWTFNSAPQAFDFLAIGETLTLTYTIKADDGHGGTDTQTVTITINGTNDAPDIIIGAGDSATASLTETNAALMKSGTLTVTDADLSDTLTPSVTSVSLAGTTGGLNSAAVLGMLTVSPASLAADPTDTHNLNWSFNSASQAFDFLAQGETLTLTYTIKADDGHTGTDTQTVTITIHGTNDAPVAAADVNSGFEDTTITGSVAGNDSDVDDGAVLTYALDAPVAGLTLNPNGSYSLDAGNAAYQHLAAGATTDVVASYTVTDEHGATSTASLTITVTGVNDAAVLSADVRNLTETNSATDISSSG</sequence>
<feature type="non-terminal residue" evidence="2">
    <location>
        <position position="543"/>
    </location>
</feature>
<dbReference type="NCBIfam" id="TIGR01965">
    <property type="entry name" value="VCBS_repeat"/>
    <property type="match status" value="4"/>
</dbReference>
<feature type="domain" description="RapA2 cadherin-like" evidence="1">
    <location>
        <begin position="408"/>
        <end position="473"/>
    </location>
</feature>
<gene>
    <name evidence="2" type="ORF">O7A60_18100</name>
</gene>
<organism evidence="2 3">
    <name type="scientific">Mesorhizobium salmacidum</name>
    <dbReference type="NCBI Taxonomy" id="3015171"/>
    <lineage>
        <taxon>Bacteria</taxon>
        <taxon>Pseudomonadati</taxon>
        <taxon>Pseudomonadota</taxon>
        <taxon>Alphaproteobacteria</taxon>
        <taxon>Hyphomicrobiales</taxon>
        <taxon>Phyllobacteriaceae</taxon>
        <taxon>Mesorhizobium</taxon>
    </lineage>
</organism>
<evidence type="ECO:0000259" key="1">
    <source>
        <dbReference type="Pfam" id="PF17803"/>
    </source>
</evidence>